<feature type="domain" description="HTH cro/C1-type" evidence="2">
    <location>
        <begin position="8"/>
        <end position="70"/>
    </location>
</feature>
<gene>
    <name evidence="3" type="ORF">BECKLFY1418A_GA0070994_10701</name>
</gene>
<dbReference type="SMART" id="SM00530">
    <property type="entry name" value="HTH_XRE"/>
    <property type="match status" value="1"/>
</dbReference>
<dbReference type="PANTHER" id="PTHR43236">
    <property type="entry name" value="ANTITOXIN HIGA1"/>
    <property type="match status" value="1"/>
</dbReference>
<dbReference type="PANTHER" id="PTHR43236:SF2">
    <property type="entry name" value="BLL0069 PROTEIN"/>
    <property type="match status" value="1"/>
</dbReference>
<dbReference type="AlphaFoldDB" id="A0A450UY86"/>
<dbReference type="EMBL" id="CAADFH010000070">
    <property type="protein sequence ID" value="VFJ97473.1"/>
    <property type="molecule type" value="Genomic_DNA"/>
</dbReference>
<comment type="similarity">
    <text evidence="1">Belongs to the short-chain fatty acyl-CoA assimilation regulator (ScfR) family.</text>
</comment>
<organism evidence="3">
    <name type="scientific">Candidatus Kentrum sp. LFY</name>
    <dbReference type="NCBI Taxonomy" id="2126342"/>
    <lineage>
        <taxon>Bacteria</taxon>
        <taxon>Pseudomonadati</taxon>
        <taxon>Pseudomonadota</taxon>
        <taxon>Gammaproteobacteria</taxon>
        <taxon>Candidatus Kentrum</taxon>
    </lineage>
</organism>
<evidence type="ECO:0000256" key="1">
    <source>
        <dbReference type="ARBA" id="ARBA00007227"/>
    </source>
</evidence>
<sequence length="397" mass="44161">MPNINPKILIWARETAGFSVEQAARKLQFKDTKTTTATQKLSAYENGKQPPSRTLLVRMAKQYRRPLLAFYLPSPPRKADRGEDYRTLSMDIDPAEEAIIDALVRSIEARQGILKEALLSEGDAEKLPFIGAYSMERGVAGLAREISSTAGFDLGEYRAAATQNDAFKYLRARMENLGIFTLLAGNLGSHHTKLDPGVFRGFALSDEIAPFIVINDQDAKTAQCFTLLHEVAHLWLGVTGISGGTGERRIERFCNDVASEILLPDSDMQRDLRVPGTSDNQRLMGLIDEFARQKKVSSGMVAYRLLRRGAIEQSRFETLTEMFHKRWEDSRSREQKQKKDGGPDYYVVQRSRLGNALLNTAQRMLASKELSTTQVGTVLGVRALKVGNLFSGDGQAA</sequence>
<dbReference type="SUPFAM" id="SSF47413">
    <property type="entry name" value="lambda repressor-like DNA-binding domains"/>
    <property type="match status" value="1"/>
</dbReference>
<dbReference type="InterPro" id="IPR001387">
    <property type="entry name" value="Cro/C1-type_HTH"/>
</dbReference>
<dbReference type="CDD" id="cd00093">
    <property type="entry name" value="HTH_XRE"/>
    <property type="match status" value="1"/>
</dbReference>
<dbReference type="Pfam" id="PF13560">
    <property type="entry name" value="HTH_31"/>
    <property type="match status" value="1"/>
</dbReference>
<dbReference type="InterPro" id="IPR010982">
    <property type="entry name" value="Lambda_DNA-bd_dom_sf"/>
</dbReference>
<evidence type="ECO:0000259" key="2">
    <source>
        <dbReference type="SMART" id="SM00530"/>
    </source>
</evidence>
<accession>A0A450UY86</accession>
<name>A0A450UY86_9GAMM</name>
<dbReference type="InterPro" id="IPR052345">
    <property type="entry name" value="Rad_response_metalloprotease"/>
</dbReference>
<evidence type="ECO:0000313" key="3">
    <source>
        <dbReference type="EMBL" id="VFJ97473.1"/>
    </source>
</evidence>
<dbReference type="InterPro" id="IPR010359">
    <property type="entry name" value="IrrE_HExxH"/>
</dbReference>
<dbReference type="Gene3D" id="1.10.10.2910">
    <property type="match status" value="1"/>
</dbReference>
<dbReference type="GO" id="GO:0003677">
    <property type="term" value="F:DNA binding"/>
    <property type="evidence" value="ECO:0007669"/>
    <property type="project" value="InterPro"/>
</dbReference>
<dbReference type="Pfam" id="PF06114">
    <property type="entry name" value="Peptidase_M78"/>
    <property type="match status" value="1"/>
</dbReference>
<protein>
    <submittedName>
        <fullName evidence="3">Zn-dependent peptidase ImmA, M78 family</fullName>
    </submittedName>
</protein>
<proteinExistence type="inferred from homology"/>
<reference evidence="3" key="1">
    <citation type="submission" date="2019-02" db="EMBL/GenBank/DDBJ databases">
        <authorList>
            <person name="Gruber-Vodicka R. H."/>
            <person name="Seah K. B. B."/>
        </authorList>
    </citation>
    <scope>NUCLEOTIDE SEQUENCE</scope>
    <source>
        <strain evidence="3">BECK_M6</strain>
    </source>
</reference>